<dbReference type="Gene3D" id="1.10.472.80">
    <property type="entry name" value="Ypt/Rab-GAP domain of gyp1p, domain 3"/>
    <property type="match status" value="1"/>
</dbReference>
<evidence type="ECO:0000256" key="1">
    <source>
        <dbReference type="ARBA" id="ARBA00022468"/>
    </source>
</evidence>
<dbReference type="SMART" id="SM00568">
    <property type="entry name" value="GRAM"/>
    <property type="match status" value="2"/>
</dbReference>
<dbReference type="Gene3D" id="1.10.8.270">
    <property type="entry name" value="putative rabgap domain of human tbc1 domain family member 14 like domains"/>
    <property type="match status" value="1"/>
</dbReference>
<dbReference type="CDD" id="cd13351">
    <property type="entry name" value="PH-GRAM1_TCB1D9_TCB1D9B"/>
    <property type="match status" value="1"/>
</dbReference>
<reference evidence="7" key="2">
    <citation type="submission" date="2020-11" db="EMBL/GenBank/DDBJ databases">
        <authorList>
            <person name="McCartney M.A."/>
            <person name="Auch B."/>
            <person name="Kono T."/>
            <person name="Mallez S."/>
            <person name="Becker A."/>
            <person name="Gohl D.M."/>
            <person name="Silverstein K.A.T."/>
            <person name="Koren S."/>
            <person name="Bechman K.B."/>
            <person name="Herman A."/>
            <person name="Abrahante J.E."/>
            <person name="Garbe J."/>
        </authorList>
    </citation>
    <scope>NUCLEOTIDE SEQUENCE</scope>
    <source>
        <strain evidence="7">Duluth1</strain>
        <tissue evidence="7">Whole animal</tissue>
    </source>
</reference>
<evidence type="ECO:0000313" key="7">
    <source>
        <dbReference type="EMBL" id="KAH3727697.1"/>
    </source>
</evidence>
<feature type="compositionally biased region" description="Polar residues" evidence="4">
    <location>
        <begin position="1000"/>
        <end position="1015"/>
    </location>
</feature>
<dbReference type="GO" id="GO:0005096">
    <property type="term" value="F:GTPase activator activity"/>
    <property type="evidence" value="ECO:0007669"/>
    <property type="project" value="UniProtKB-KW"/>
</dbReference>
<evidence type="ECO:0000256" key="2">
    <source>
        <dbReference type="ARBA" id="ARBA00022737"/>
    </source>
</evidence>
<dbReference type="Gene3D" id="2.30.29.30">
    <property type="entry name" value="Pleckstrin-homology domain (PH domain)/Phosphotyrosine-binding domain (PTB)"/>
    <property type="match status" value="2"/>
</dbReference>
<dbReference type="PROSITE" id="PS00018">
    <property type="entry name" value="EF_HAND_1"/>
    <property type="match status" value="1"/>
</dbReference>
<evidence type="ECO:0000256" key="3">
    <source>
        <dbReference type="ARBA" id="ARBA00022837"/>
    </source>
</evidence>
<feature type="domain" description="EF-hand" evidence="6">
    <location>
        <begin position="857"/>
        <end position="892"/>
    </location>
</feature>
<dbReference type="FunFam" id="1.10.8.270:FF:000002">
    <property type="entry name" value="TBC1 domain family member 9B"/>
    <property type="match status" value="1"/>
</dbReference>
<dbReference type="FunFam" id="1.10.472.80:FF:000049">
    <property type="entry name" value="Uncharacterized protein, isoform B"/>
    <property type="match status" value="1"/>
</dbReference>
<dbReference type="SMART" id="SM00164">
    <property type="entry name" value="TBC"/>
    <property type="match status" value="1"/>
</dbReference>
<gene>
    <name evidence="7" type="ORF">DPMN_053640</name>
</gene>
<sequence>MWVKPEEVLLTTALWVTERANPYFLLQRRKGYGGGGLTGLLVGTLDTVLDNKTPPYRILHKTQESEVSYSVSVANNKTDITRDWEWIEQNLMQTLGAFEDEDQATEFVRCKIESMIANKTENVVEDEETKSFKSATRKFMKLFNMPPEEKLVNHYSCSYWKGKVPRQGWMYLSVNHMCFYSFLLGKEAKVIVRWTDIMKLERGNNMILPESIRVSTRDCEYVFSMFMQIGETYRLMEQLANMAMRQLMLEGGFEEDKTILDRTKKKTPKKMSMIKRDLDARARSDAYRLAFSLPVEEKLDGDTDCVMLTPYNKQYVWGRLYISQNYVCFASRVRGLVTMIIPLRDVNTVEKSEPFPPGPVQSTAIVVTTKSKMNVMFSQLGQRDLIVEKISDCLSRQPGHTPPGRLVSMVSVTETGEEVQFQPALVSLFCRRGSDELTAKETIKEHLWDVYFTEYGRGMVMYRTHKTNELMLKGLPEKYRGEMWMLFSGALNEASLYQFKSLLNTNPGYYANLVAQSSGKYTMATEEIERDLHRSLPEHPAFQSDLGIGALRRVLTAYAWRNPTIGYCQAMNIVTSVLLLYTSEEEAFWLLVALCERMLPDYYNTRVVGALIDQGVFEELIKEYLPDLHVKLETLGLLSMISLAWFLTIFLSVMPFNCAVNILDCFFYDGAKVIFQVALTILETNREGLMQCKDDAEAMPILSVYLENVSNRDTTMPTLKHTSLMSSNITAKLPSVDVSDLIEESYRKFGTLSNQHIENLRLKFRLRVVQNIEDHTMKNILRSVSEVSVIKGRELEDLYMLFKEEYLTSCYWRTSQQPTDTPDKYDSSRPYYELYKVDFDQFKTMFLSLSPWARGQRAGTMALRAFRYIDTNDDNMVNFKEFVDLLGRMCKGDYTHRLRLLYELHQPPCLRDTDTDEDEVQSPTKSDATESACEATDFFDEEMSTPTTENLDDIELPSVPSYPELGEDEDLNLIDKLIATPPQDIPGEASQAGHGVPVTSPLQSHSVVSSLTDSDPPSPIERAVPAGASRQGMEGEVKSEESQPVPIAGSQQVSQSPMGVFHVRRNLIRERSGSKEEFRNIPRLSQTQFIQMWKTLYDMFRGDPKEQELYHGIATVGTLLLEIGEVGKKFYLQKEELASSLTDSMKTPDSDVSLADELSLAKGGEENNDDVADGRTDSIGKRLENIGIQSDGKIENLSGKDPESLVSDLMSIVSENSQKDVGPILGSQRTTSVSSTKVDADWSISFEQFLASMLTEPALVQFFESTVDLQEAVNRTRHRRLLMRQASAPFSPVQK</sequence>
<name>A0A9D4CMH3_DREPO</name>
<dbReference type="PANTHER" id="PTHR47666">
    <property type="entry name" value="PROTEIN VASCULAR ASSOCIATED DEATH 1, CHLOROPLASTIC"/>
    <property type="match status" value="1"/>
</dbReference>
<keyword evidence="3" id="KW-0106">Calcium</keyword>
<protein>
    <recommendedName>
        <fullName evidence="9">TBC1 domain family member 9</fullName>
    </recommendedName>
</protein>
<dbReference type="GO" id="GO:0003008">
    <property type="term" value="P:system process"/>
    <property type="evidence" value="ECO:0007669"/>
    <property type="project" value="UniProtKB-ARBA"/>
</dbReference>
<evidence type="ECO:0008006" key="9">
    <source>
        <dbReference type="Google" id="ProtNLM"/>
    </source>
</evidence>
<keyword evidence="2" id="KW-0677">Repeat</keyword>
<dbReference type="FunFam" id="1.10.238.10:FF:000119">
    <property type="entry name" value="TBC1 domain family member 9"/>
    <property type="match status" value="1"/>
</dbReference>
<dbReference type="PROSITE" id="PS50222">
    <property type="entry name" value="EF_HAND_2"/>
    <property type="match status" value="1"/>
</dbReference>
<comment type="caution">
    <text evidence="7">The sequence shown here is derived from an EMBL/GenBank/DDBJ whole genome shotgun (WGS) entry which is preliminary data.</text>
</comment>
<dbReference type="InterPro" id="IPR002048">
    <property type="entry name" value="EF_hand_dom"/>
</dbReference>
<dbReference type="Proteomes" id="UP000828390">
    <property type="component" value="Unassembled WGS sequence"/>
</dbReference>
<dbReference type="PROSITE" id="PS50086">
    <property type="entry name" value="TBC_RABGAP"/>
    <property type="match status" value="1"/>
</dbReference>
<keyword evidence="1" id="KW-0343">GTPase activation</keyword>
<dbReference type="InterPro" id="IPR011992">
    <property type="entry name" value="EF-hand-dom_pair"/>
</dbReference>
<proteinExistence type="predicted"/>
<dbReference type="Pfam" id="PF00566">
    <property type="entry name" value="RabGAP-TBC"/>
    <property type="match status" value="1"/>
</dbReference>
<reference evidence="7" key="1">
    <citation type="journal article" date="2019" name="bioRxiv">
        <title>The Genome of the Zebra Mussel, Dreissena polymorpha: A Resource for Invasive Species Research.</title>
        <authorList>
            <person name="McCartney M.A."/>
            <person name="Auch B."/>
            <person name="Kono T."/>
            <person name="Mallez S."/>
            <person name="Zhang Y."/>
            <person name="Obille A."/>
            <person name="Becker A."/>
            <person name="Abrahante J.E."/>
            <person name="Garbe J."/>
            <person name="Badalamenti J.P."/>
            <person name="Herman A."/>
            <person name="Mangelson H."/>
            <person name="Liachko I."/>
            <person name="Sullivan S."/>
            <person name="Sone E.D."/>
            <person name="Koren S."/>
            <person name="Silverstein K.A.T."/>
            <person name="Beckman K.B."/>
            <person name="Gohl D.M."/>
        </authorList>
    </citation>
    <scope>NUCLEOTIDE SEQUENCE</scope>
    <source>
        <strain evidence="7">Duluth1</strain>
        <tissue evidence="7">Whole animal</tissue>
    </source>
</reference>
<dbReference type="FunFam" id="2.30.29.30:FF:000013">
    <property type="entry name" value="Putative TBC1 domain family member 8B"/>
    <property type="match status" value="1"/>
</dbReference>
<dbReference type="InterPro" id="IPR036014">
    <property type="entry name" value="TCB1D9/TCB1D9B_PH-GRAM1"/>
</dbReference>
<evidence type="ECO:0000259" key="6">
    <source>
        <dbReference type="PROSITE" id="PS50222"/>
    </source>
</evidence>
<dbReference type="InterPro" id="IPR000195">
    <property type="entry name" value="Rab-GAP-TBC_dom"/>
</dbReference>
<organism evidence="7 8">
    <name type="scientific">Dreissena polymorpha</name>
    <name type="common">Zebra mussel</name>
    <name type="synonym">Mytilus polymorpha</name>
    <dbReference type="NCBI Taxonomy" id="45954"/>
    <lineage>
        <taxon>Eukaryota</taxon>
        <taxon>Metazoa</taxon>
        <taxon>Spiralia</taxon>
        <taxon>Lophotrochozoa</taxon>
        <taxon>Mollusca</taxon>
        <taxon>Bivalvia</taxon>
        <taxon>Autobranchia</taxon>
        <taxon>Heteroconchia</taxon>
        <taxon>Euheterodonta</taxon>
        <taxon>Imparidentia</taxon>
        <taxon>Neoheterodontei</taxon>
        <taxon>Myida</taxon>
        <taxon>Dreissenoidea</taxon>
        <taxon>Dreissenidae</taxon>
        <taxon>Dreissena</taxon>
    </lineage>
</organism>
<dbReference type="SUPFAM" id="SSF47473">
    <property type="entry name" value="EF-hand"/>
    <property type="match status" value="1"/>
</dbReference>
<accession>A0A9D4CMH3</accession>
<feature type="region of interest" description="Disordered" evidence="4">
    <location>
        <begin position="912"/>
        <end position="932"/>
    </location>
</feature>
<evidence type="ECO:0000313" key="8">
    <source>
        <dbReference type="Proteomes" id="UP000828390"/>
    </source>
</evidence>
<dbReference type="InterPro" id="IPR004182">
    <property type="entry name" value="GRAM"/>
</dbReference>
<dbReference type="Pfam" id="PF02893">
    <property type="entry name" value="GRAM"/>
    <property type="match status" value="2"/>
</dbReference>
<dbReference type="InterPro" id="IPR035969">
    <property type="entry name" value="Rab-GAP_TBC_sf"/>
</dbReference>
<dbReference type="Gene3D" id="1.10.238.10">
    <property type="entry name" value="EF-hand"/>
    <property type="match status" value="1"/>
</dbReference>
<feature type="domain" description="Rab-GAP TBC" evidence="5">
    <location>
        <begin position="474"/>
        <end position="670"/>
    </location>
</feature>
<dbReference type="InterPro" id="IPR018247">
    <property type="entry name" value="EF_Hand_1_Ca_BS"/>
</dbReference>
<dbReference type="InterPro" id="IPR011993">
    <property type="entry name" value="PH-like_dom_sf"/>
</dbReference>
<keyword evidence="8" id="KW-1185">Reference proteome</keyword>
<dbReference type="GO" id="GO:0005509">
    <property type="term" value="F:calcium ion binding"/>
    <property type="evidence" value="ECO:0007669"/>
    <property type="project" value="InterPro"/>
</dbReference>
<feature type="region of interest" description="Disordered" evidence="4">
    <location>
        <begin position="982"/>
        <end position="1055"/>
    </location>
</feature>
<evidence type="ECO:0000259" key="5">
    <source>
        <dbReference type="PROSITE" id="PS50086"/>
    </source>
</evidence>
<dbReference type="PANTHER" id="PTHR47666:SF1">
    <property type="entry name" value="PROTEIN VASCULAR ASSOCIATED DEATH 1, CHLOROPLASTIC"/>
    <property type="match status" value="1"/>
</dbReference>
<dbReference type="EMBL" id="JAIWYP010000012">
    <property type="protein sequence ID" value="KAH3727697.1"/>
    <property type="molecule type" value="Genomic_DNA"/>
</dbReference>
<evidence type="ECO:0000256" key="4">
    <source>
        <dbReference type="SAM" id="MobiDB-lite"/>
    </source>
</evidence>
<dbReference type="SUPFAM" id="SSF47923">
    <property type="entry name" value="Ypt/Rab-GAP domain of gyp1p"/>
    <property type="match status" value="2"/>
</dbReference>